<evidence type="ECO:0000313" key="3">
    <source>
        <dbReference type="Proteomes" id="UP000008068"/>
    </source>
</evidence>
<sequence length="388" mass="44146">MEMGGDGFINYRRSENNFDPEFLVKITALDILPGFADAFMLSAVLSILTKLVAHKSIQIKTMEWELSSDGLSDDEIEMAGMLINDSVETNTFRVEEHVFLERNHATFNNIVMGSMKRDLGLKSFRRLGIIIDGENLVPEAAHESVKKMDDGITRYRTTLLMKDTFPTQVALMHKSFEILKMHYEKDCPSRATYRSVYNKYENEQVKRKVENDGLVTYITETKCGCTVQRTYAIHEKDYIEEVDLMEAMRKQEKDLMEKIEKLEQLGFSLKINENTVSVECKKTGVVKEYIVTKENTLIQVPTVTEGIEEPAATKKDTVTQEATVAEELKEPEVTEEDTTTQLPIVKEPLMNQESTVTQDTTVEPPSLLKCLLVLIVIPIALAIIFAFF</sequence>
<keyword evidence="3" id="KW-1185">Reference proteome</keyword>
<keyword evidence="1" id="KW-0472">Membrane</keyword>
<keyword evidence="1" id="KW-0812">Transmembrane</keyword>
<evidence type="ECO:0000256" key="1">
    <source>
        <dbReference type="SAM" id="Phobius"/>
    </source>
</evidence>
<dbReference type="Proteomes" id="UP000008068">
    <property type="component" value="Unassembled WGS sequence"/>
</dbReference>
<reference evidence="3" key="1">
    <citation type="submission" date="2011-07" db="EMBL/GenBank/DDBJ databases">
        <authorList>
            <consortium name="Caenorhabditis brenneri Sequencing and Analysis Consortium"/>
            <person name="Wilson R.K."/>
        </authorList>
    </citation>
    <scope>NUCLEOTIDE SEQUENCE [LARGE SCALE GENOMIC DNA]</scope>
    <source>
        <strain evidence="3">PB2801</strain>
    </source>
</reference>
<dbReference type="EMBL" id="GL379889">
    <property type="protein sequence ID" value="EGT31753.1"/>
    <property type="molecule type" value="Genomic_DNA"/>
</dbReference>
<dbReference type="InParanoid" id="G0NI98"/>
<gene>
    <name evidence="2" type="ORF">CAEBREN_14200</name>
</gene>
<keyword evidence="1" id="KW-1133">Transmembrane helix</keyword>
<evidence type="ECO:0000313" key="2">
    <source>
        <dbReference type="EMBL" id="EGT31753.1"/>
    </source>
</evidence>
<feature type="transmembrane region" description="Helical" evidence="1">
    <location>
        <begin position="31"/>
        <end position="53"/>
    </location>
</feature>
<dbReference type="AlphaFoldDB" id="G0NI98"/>
<dbReference type="eggNOG" id="ENOG502TJWH">
    <property type="taxonomic scope" value="Eukaryota"/>
</dbReference>
<accession>G0NI98</accession>
<proteinExistence type="predicted"/>
<organism evidence="3">
    <name type="scientific">Caenorhabditis brenneri</name>
    <name type="common">Nematode worm</name>
    <dbReference type="NCBI Taxonomy" id="135651"/>
    <lineage>
        <taxon>Eukaryota</taxon>
        <taxon>Metazoa</taxon>
        <taxon>Ecdysozoa</taxon>
        <taxon>Nematoda</taxon>
        <taxon>Chromadorea</taxon>
        <taxon>Rhabditida</taxon>
        <taxon>Rhabditina</taxon>
        <taxon>Rhabditomorpha</taxon>
        <taxon>Rhabditoidea</taxon>
        <taxon>Rhabditidae</taxon>
        <taxon>Peloderinae</taxon>
        <taxon>Caenorhabditis</taxon>
    </lineage>
</organism>
<protein>
    <submittedName>
        <fullName evidence="2">Uncharacterized protein</fullName>
    </submittedName>
</protein>
<name>G0NI98_CAEBE</name>
<dbReference type="HOGENOM" id="CLU_778981_0_0_1"/>
<feature type="transmembrane region" description="Helical" evidence="1">
    <location>
        <begin position="367"/>
        <end position="387"/>
    </location>
</feature>